<comment type="catalytic activity">
    <reaction evidence="11">
        <text>XTP + H2O = XDP + phosphate + H(+)</text>
        <dbReference type="Rhea" id="RHEA:28406"/>
        <dbReference type="ChEBI" id="CHEBI:15377"/>
        <dbReference type="ChEBI" id="CHEBI:15378"/>
        <dbReference type="ChEBI" id="CHEBI:43474"/>
        <dbReference type="ChEBI" id="CHEBI:59884"/>
        <dbReference type="ChEBI" id="CHEBI:61314"/>
        <dbReference type="EC" id="3.6.1.73"/>
    </reaction>
</comment>
<evidence type="ECO:0000256" key="4">
    <source>
        <dbReference type="ARBA" id="ARBA00022741"/>
    </source>
</evidence>
<sequence>MNIHVGSTNPVKVGAVEDILKTYPQFEGATIVGVEVTSGVHEQPMSLAETVRGATNRAKAAKGDADYGIGIEGGHMEVPDAGAMNLQVCAIYDGERVYHGLSSAFGIPEHIVELMQGGVTLDEAVHQAGLTYNPRLGRHSGVIGLFTGGRVDRRALVSQAVQMAIIHVVGIAADNS</sequence>
<dbReference type="Proteomes" id="UP000034846">
    <property type="component" value="Unassembled WGS sequence"/>
</dbReference>
<feature type="domain" description="Non-canonical purine NTP phosphatase/PRRC1" evidence="12">
    <location>
        <begin position="6"/>
        <end position="168"/>
    </location>
</feature>
<dbReference type="PANTHER" id="PTHR34699:SF2">
    <property type="entry name" value="NON-CANONICAL PURINE NTP PHOSPHATASE_PRRC1 DOMAIN-CONTAINING PROTEIN"/>
    <property type="match status" value="1"/>
</dbReference>
<comment type="catalytic activity">
    <reaction evidence="10">
        <text>ITP + H2O = IDP + phosphate + H(+)</text>
        <dbReference type="Rhea" id="RHEA:28330"/>
        <dbReference type="ChEBI" id="CHEBI:15377"/>
        <dbReference type="ChEBI" id="CHEBI:15378"/>
        <dbReference type="ChEBI" id="CHEBI:43474"/>
        <dbReference type="ChEBI" id="CHEBI:58280"/>
        <dbReference type="ChEBI" id="CHEBI:61402"/>
        <dbReference type="EC" id="3.6.1.73"/>
    </reaction>
</comment>
<keyword evidence="3" id="KW-0479">Metal-binding</keyword>
<evidence type="ECO:0000256" key="5">
    <source>
        <dbReference type="ARBA" id="ARBA00022801"/>
    </source>
</evidence>
<reference evidence="13 14" key="1">
    <citation type="journal article" date="2015" name="Nature">
        <title>rRNA introns, odd ribosomes, and small enigmatic genomes across a large radiation of phyla.</title>
        <authorList>
            <person name="Brown C.T."/>
            <person name="Hug L.A."/>
            <person name="Thomas B.C."/>
            <person name="Sharon I."/>
            <person name="Castelle C.J."/>
            <person name="Singh A."/>
            <person name="Wilkins M.J."/>
            <person name="Williams K.H."/>
            <person name="Banfield J.F."/>
        </authorList>
    </citation>
    <scope>NUCLEOTIDE SEQUENCE [LARGE SCALE GENOMIC DNA]</scope>
</reference>
<dbReference type="GO" id="GO:0006772">
    <property type="term" value="P:thiamine metabolic process"/>
    <property type="evidence" value="ECO:0007669"/>
    <property type="project" value="TreeGrafter"/>
</dbReference>
<dbReference type="GO" id="GO:0046872">
    <property type="term" value="F:metal ion binding"/>
    <property type="evidence" value="ECO:0007669"/>
    <property type="project" value="UniProtKB-KW"/>
</dbReference>
<keyword evidence="8" id="KW-0464">Manganese</keyword>
<gene>
    <name evidence="13" type="ORF">UY72_C0046G0002</name>
</gene>
<dbReference type="InterPro" id="IPR029001">
    <property type="entry name" value="ITPase-like_fam"/>
</dbReference>
<dbReference type="GO" id="GO:0009117">
    <property type="term" value="P:nucleotide metabolic process"/>
    <property type="evidence" value="ECO:0007669"/>
    <property type="project" value="UniProtKB-KW"/>
</dbReference>
<dbReference type="EMBL" id="LCRD01000046">
    <property type="protein sequence ID" value="KKW29394.1"/>
    <property type="molecule type" value="Genomic_DNA"/>
</dbReference>
<name>A0A0G2AAJ2_9BACT</name>
<dbReference type="PANTHER" id="PTHR34699">
    <property type="match status" value="1"/>
</dbReference>
<dbReference type="InterPro" id="IPR002786">
    <property type="entry name" value="Non_canon_purine_NTPase"/>
</dbReference>
<evidence type="ECO:0000313" key="13">
    <source>
        <dbReference type="EMBL" id="KKW29394.1"/>
    </source>
</evidence>
<keyword evidence="6" id="KW-0460">Magnesium</keyword>
<evidence type="ECO:0000259" key="12">
    <source>
        <dbReference type="Pfam" id="PF01931"/>
    </source>
</evidence>
<evidence type="ECO:0000256" key="3">
    <source>
        <dbReference type="ARBA" id="ARBA00022723"/>
    </source>
</evidence>
<evidence type="ECO:0000256" key="2">
    <source>
        <dbReference type="ARBA" id="ARBA00001946"/>
    </source>
</evidence>
<dbReference type="SUPFAM" id="SSF52972">
    <property type="entry name" value="ITPase-like"/>
    <property type="match status" value="1"/>
</dbReference>
<evidence type="ECO:0000256" key="8">
    <source>
        <dbReference type="ARBA" id="ARBA00023211"/>
    </source>
</evidence>
<dbReference type="NCBIfam" id="TIGR00258">
    <property type="entry name" value="inosine/xanthosine triphosphatase"/>
    <property type="match status" value="1"/>
</dbReference>
<dbReference type="GO" id="GO:0103023">
    <property type="term" value="F:ITPase activity"/>
    <property type="evidence" value="ECO:0007669"/>
    <property type="project" value="UniProtKB-EC"/>
</dbReference>
<dbReference type="Gene3D" id="3.90.950.10">
    <property type="match status" value="1"/>
</dbReference>
<evidence type="ECO:0000313" key="14">
    <source>
        <dbReference type="Proteomes" id="UP000034846"/>
    </source>
</evidence>
<protein>
    <recommendedName>
        <fullName evidence="9">inosine/xanthosine triphosphatase</fullName>
        <ecNumber evidence="9">3.6.1.73</ecNumber>
    </recommendedName>
</protein>
<organism evidence="13 14">
    <name type="scientific">Candidatus Uhrbacteria bacterium GW2011_GWD2_52_7</name>
    <dbReference type="NCBI Taxonomy" id="1618989"/>
    <lineage>
        <taxon>Bacteria</taxon>
        <taxon>Candidatus Uhriibacteriota</taxon>
    </lineage>
</organism>
<evidence type="ECO:0000256" key="10">
    <source>
        <dbReference type="ARBA" id="ARBA00048174"/>
    </source>
</evidence>
<accession>A0A0G2AAJ2</accession>
<comment type="caution">
    <text evidence="13">The sequence shown here is derived from an EMBL/GenBank/DDBJ whole genome shotgun (WGS) entry which is preliminary data.</text>
</comment>
<comment type="cofactor">
    <cofactor evidence="2">
        <name>Mg(2+)</name>
        <dbReference type="ChEBI" id="CHEBI:18420"/>
    </cofactor>
</comment>
<evidence type="ECO:0000256" key="6">
    <source>
        <dbReference type="ARBA" id="ARBA00022842"/>
    </source>
</evidence>
<dbReference type="InterPro" id="IPR026533">
    <property type="entry name" value="NTPase/PRRC1"/>
</dbReference>
<keyword evidence="4" id="KW-0547">Nucleotide-binding</keyword>
<evidence type="ECO:0000256" key="1">
    <source>
        <dbReference type="ARBA" id="ARBA00001936"/>
    </source>
</evidence>
<dbReference type="InterPro" id="IPR050299">
    <property type="entry name" value="YjjX_NTPase"/>
</dbReference>
<evidence type="ECO:0000256" key="7">
    <source>
        <dbReference type="ARBA" id="ARBA00023080"/>
    </source>
</evidence>
<comment type="cofactor">
    <cofactor evidence="1">
        <name>Mn(2+)</name>
        <dbReference type="ChEBI" id="CHEBI:29035"/>
    </cofactor>
</comment>
<dbReference type="AlphaFoldDB" id="A0A0G2AAJ2"/>
<dbReference type="Pfam" id="PF01931">
    <property type="entry name" value="NTPase_I-T"/>
    <property type="match status" value="1"/>
</dbReference>
<evidence type="ECO:0000256" key="9">
    <source>
        <dbReference type="ARBA" id="ARBA00038901"/>
    </source>
</evidence>
<evidence type="ECO:0000256" key="11">
    <source>
        <dbReference type="ARBA" id="ARBA00048781"/>
    </source>
</evidence>
<dbReference type="EC" id="3.6.1.73" evidence="9"/>
<keyword evidence="5" id="KW-0378">Hydrolase</keyword>
<dbReference type="GO" id="GO:0000166">
    <property type="term" value="F:nucleotide binding"/>
    <property type="evidence" value="ECO:0007669"/>
    <property type="project" value="UniProtKB-KW"/>
</dbReference>
<proteinExistence type="predicted"/>
<keyword evidence="7" id="KW-0546">Nucleotide metabolism</keyword>